<dbReference type="InterPro" id="IPR041899">
    <property type="entry name" value="MAGE_WH2"/>
</dbReference>
<dbReference type="EMBL" id="HBIJ01007597">
    <property type="protein sequence ID" value="CAE0364636.1"/>
    <property type="molecule type" value="Transcribed_RNA"/>
</dbReference>
<dbReference type="PANTHER" id="PTHR11736">
    <property type="entry name" value="MELANOMA-ASSOCIATED ANTIGEN MAGE ANTIGEN"/>
    <property type="match status" value="1"/>
</dbReference>
<proteinExistence type="predicted"/>
<sequence>MPKRKTRGSQALVSDDVSDEEEIIESAMERKLKKSQQMLEDDDDDDDEVVHESKRRKFKLYQDSFTKEYISDPVRSAKAIFEDVTKSEEDKAAKLAPEEIKKLITKMTRYLLLHGSKKIPIDRKKLGDIMGEYKKSKITKFVLGEAQRLLRSIWGYDIVPAPPKRNQKVEWSAKWRDSFFLVRRQQSPAHVALLAPHVSDDEKRERAFLMCIFACIISAHDHKLRDRDLFKYLNHLDPNIPRDPPSGPKKEIHVTNLGNLSDLFDRAINYGYLLKEVDTHNDTIYALGPRAMVDVGRNQILQFQADALGHESLDNAILKEMQDNAKIDDSDDEDSQEEEEQQPPPKKSKDATEKKGAKQSEKAAAKAQAVTSTKKKKTSSSKK</sequence>
<feature type="compositionally biased region" description="Basic residues" evidence="1">
    <location>
        <begin position="373"/>
        <end position="383"/>
    </location>
</feature>
<dbReference type="InterPro" id="IPR037445">
    <property type="entry name" value="MAGE"/>
</dbReference>
<dbReference type="Gene3D" id="1.10.10.1200">
    <property type="entry name" value="MAGE homology domain, winged helix WH1 motif"/>
    <property type="match status" value="1"/>
</dbReference>
<gene>
    <name evidence="3" type="ORF">ALAG00032_LOCUS5377</name>
</gene>
<dbReference type="GO" id="GO:0005634">
    <property type="term" value="C:nucleus"/>
    <property type="evidence" value="ECO:0007669"/>
    <property type="project" value="TreeGrafter"/>
</dbReference>
<dbReference type="PANTHER" id="PTHR11736:SF14">
    <property type="entry name" value="NSE3 HOMOLOG, SMC5-SMC6 COMPLEX COMPONENT"/>
    <property type="match status" value="1"/>
</dbReference>
<feature type="compositionally biased region" description="Acidic residues" evidence="1">
    <location>
        <begin position="39"/>
        <end position="49"/>
    </location>
</feature>
<feature type="region of interest" description="Disordered" evidence="1">
    <location>
        <begin position="326"/>
        <end position="383"/>
    </location>
</feature>
<feature type="compositionally biased region" description="Basic and acidic residues" evidence="1">
    <location>
        <begin position="347"/>
        <end position="364"/>
    </location>
</feature>
<feature type="domain" description="MAGE" evidence="2">
    <location>
        <begin position="107"/>
        <end position="300"/>
    </location>
</feature>
<reference evidence="3" key="1">
    <citation type="submission" date="2021-01" db="EMBL/GenBank/DDBJ databases">
        <authorList>
            <person name="Corre E."/>
            <person name="Pelletier E."/>
            <person name="Niang G."/>
            <person name="Scheremetjew M."/>
            <person name="Finn R."/>
            <person name="Kale V."/>
            <person name="Holt S."/>
            <person name="Cochrane G."/>
            <person name="Meng A."/>
            <person name="Brown T."/>
            <person name="Cohen L."/>
        </authorList>
    </citation>
    <scope>NUCLEOTIDE SEQUENCE</scope>
    <source>
        <strain evidence="3">CCMP1510</strain>
    </source>
</reference>
<evidence type="ECO:0000259" key="2">
    <source>
        <dbReference type="SMART" id="SM01373"/>
    </source>
</evidence>
<dbReference type="Gene3D" id="1.10.10.1210">
    <property type="entry name" value="MAGE homology domain, winged helix WH2 motif"/>
    <property type="match status" value="1"/>
</dbReference>
<evidence type="ECO:0000313" key="3">
    <source>
        <dbReference type="EMBL" id="CAE0364636.1"/>
    </source>
</evidence>
<protein>
    <recommendedName>
        <fullName evidence="2">MAGE domain-containing protein</fullName>
    </recommendedName>
</protein>
<feature type="region of interest" description="Disordered" evidence="1">
    <location>
        <begin position="1"/>
        <end position="50"/>
    </location>
</feature>
<organism evidence="3">
    <name type="scientific">Aureoumbra lagunensis</name>
    <dbReference type="NCBI Taxonomy" id="44058"/>
    <lineage>
        <taxon>Eukaryota</taxon>
        <taxon>Sar</taxon>
        <taxon>Stramenopiles</taxon>
        <taxon>Ochrophyta</taxon>
        <taxon>Pelagophyceae</taxon>
        <taxon>Pelagomonadales</taxon>
        <taxon>Aureoumbra</taxon>
    </lineage>
</organism>
<dbReference type="InterPro" id="IPR041898">
    <property type="entry name" value="MAGE_WH1"/>
</dbReference>
<dbReference type="AlphaFoldDB" id="A0A7S3JVP0"/>
<name>A0A7S3JVP0_9STRA</name>
<dbReference type="Pfam" id="PF01454">
    <property type="entry name" value="MAGE"/>
    <property type="match status" value="1"/>
</dbReference>
<evidence type="ECO:0000256" key="1">
    <source>
        <dbReference type="SAM" id="MobiDB-lite"/>
    </source>
</evidence>
<dbReference type="SMART" id="SM01373">
    <property type="entry name" value="MAGE"/>
    <property type="match status" value="1"/>
</dbReference>
<accession>A0A7S3JVP0</accession>
<feature type="compositionally biased region" description="Acidic residues" evidence="1">
    <location>
        <begin position="329"/>
        <end position="341"/>
    </location>
</feature>
<dbReference type="InterPro" id="IPR002190">
    <property type="entry name" value="MHD_dom"/>
</dbReference>